<evidence type="ECO:0000313" key="10">
    <source>
        <dbReference type="EMBL" id="GLB43457.1"/>
    </source>
</evidence>
<evidence type="ECO:0000256" key="4">
    <source>
        <dbReference type="ARBA" id="ARBA00022786"/>
    </source>
</evidence>
<dbReference type="GO" id="GO:0005737">
    <property type="term" value="C:cytoplasm"/>
    <property type="evidence" value="ECO:0007669"/>
    <property type="project" value="TreeGrafter"/>
</dbReference>
<feature type="site" description="Transition state stabilizer" evidence="7">
    <location>
        <position position="91"/>
    </location>
</feature>
<dbReference type="Gene3D" id="3.40.532.10">
    <property type="entry name" value="Peptidase C12, ubiquitin carboxyl-terminal hydrolase"/>
    <property type="match status" value="1"/>
</dbReference>
<dbReference type="AlphaFoldDB" id="A0A9P3PYB0"/>
<dbReference type="PRINTS" id="PR00707">
    <property type="entry name" value="UBCTHYDRLASE"/>
</dbReference>
<keyword evidence="6 7" id="KW-0788">Thiol protease</keyword>
<dbReference type="InterPro" id="IPR057254">
    <property type="entry name" value="UCH_AS"/>
</dbReference>
<dbReference type="PROSITE" id="PS00140">
    <property type="entry name" value="UCH_1"/>
    <property type="match status" value="1"/>
</dbReference>
<reference evidence="10" key="1">
    <citation type="submission" date="2022-07" db="EMBL/GenBank/DDBJ databases">
        <title>The genome of Lyophyllum shimeji provides insight into the initial evolution of ectomycorrhizal fungal genome.</title>
        <authorList>
            <person name="Kobayashi Y."/>
            <person name="Shibata T."/>
            <person name="Hirakawa H."/>
            <person name="Shigenobu S."/>
            <person name="Nishiyama T."/>
            <person name="Yamada A."/>
            <person name="Hasebe M."/>
            <person name="Kawaguchi M."/>
        </authorList>
    </citation>
    <scope>NUCLEOTIDE SEQUENCE</scope>
    <source>
        <strain evidence="10">AT787</strain>
    </source>
</reference>
<evidence type="ECO:0000313" key="11">
    <source>
        <dbReference type="Proteomes" id="UP001063166"/>
    </source>
</evidence>
<name>A0A9P3PYB0_LYOSH</name>
<dbReference type="EMBL" id="BRPK01000013">
    <property type="protein sequence ID" value="GLB43457.1"/>
    <property type="molecule type" value="Genomic_DNA"/>
</dbReference>
<dbReference type="Proteomes" id="UP001063166">
    <property type="component" value="Unassembled WGS sequence"/>
</dbReference>
<evidence type="ECO:0000259" key="9">
    <source>
        <dbReference type="PROSITE" id="PS52048"/>
    </source>
</evidence>
<sequence>MSINRWIPLESNPEVLNKWSEKAGLLTARAAFQDVYGLDPELLAMVNQPVKAVVLLFPITDALEAKRREEDQKITNEGPSVLDSTVLWIKQTIPNACGTIGLLHALANSNVELAPNSPLARFIEECKAKTPEERAKHLETTPLFANIHAEAASGGQTAVPTDLDTDLHFTCFVQAGSPGAYRIVELDGRRAGPVDRGALEKDLLTDVAKIVKETYVSNTSSVQFSMVALGGPPEV</sequence>
<evidence type="ECO:0000256" key="8">
    <source>
        <dbReference type="RuleBase" id="RU361215"/>
    </source>
</evidence>
<dbReference type="GO" id="GO:0006511">
    <property type="term" value="P:ubiquitin-dependent protein catabolic process"/>
    <property type="evidence" value="ECO:0007669"/>
    <property type="project" value="UniProtKB-UniRule"/>
</dbReference>
<dbReference type="InterPro" id="IPR001578">
    <property type="entry name" value="Peptidase_C12_UCH"/>
</dbReference>
<dbReference type="OrthoDB" id="427186at2759"/>
<comment type="catalytic activity">
    <reaction evidence="1 7 8">
        <text>Thiol-dependent hydrolysis of ester, thioester, amide, peptide and isopeptide bonds formed by the C-terminal Gly of ubiquitin (a 76-residue protein attached to proteins as an intracellular targeting signal).</text>
        <dbReference type="EC" id="3.4.19.12"/>
    </reaction>
</comment>
<keyword evidence="11" id="KW-1185">Reference proteome</keyword>
<keyword evidence="3 7" id="KW-0645">Protease</keyword>
<dbReference type="GO" id="GO:0016579">
    <property type="term" value="P:protein deubiquitination"/>
    <property type="evidence" value="ECO:0007669"/>
    <property type="project" value="TreeGrafter"/>
</dbReference>
<dbReference type="Pfam" id="PF01088">
    <property type="entry name" value="Peptidase_C12"/>
    <property type="match status" value="1"/>
</dbReference>
<feature type="site" description="Important for enzyme activity" evidence="7">
    <location>
        <position position="187"/>
    </location>
</feature>
<keyword evidence="4 7" id="KW-0833">Ubl conjugation pathway</keyword>
<accession>A0A9P3PYB0</accession>
<dbReference type="EC" id="3.4.19.12" evidence="8"/>
<dbReference type="PANTHER" id="PTHR10589">
    <property type="entry name" value="UBIQUITIN CARBOXYL-TERMINAL HYDROLASE"/>
    <property type="match status" value="1"/>
</dbReference>
<feature type="active site" description="Nucleophile" evidence="7">
    <location>
        <position position="97"/>
    </location>
</feature>
<organism evidence="10 11">
    <name type="scientific">Lyophyllum shimeji</name>
    <name type="common">Hon-shimeji</name>
    <name type="synonym">Tricholoma shimeji</name>
    <dbReference type="NCBI Taxonomy" id="47721"/>
    <lineage>
        <taxon>Eukaryota</taxon>
        <taxon>Fungi</taxon>
        <taxon>Dikarya</taxon>
        <taxon>Basidiomycota</taxon>
        <taxon>Agaricomycotina</taxon>
        <taxon>Agaricomycetes</taxon>
        <taxon>Agaricomycetidae</taxon>
        <taxon>Agaricales</taxon>
        <taxon>Tricholomatineae</taxon>
        <taxon>Lyophyllaceae</taxon>
        <taxon>Lyophyllum</taxon>
    </lineage>
</organism>
<dbReference type="GO" id="GO:0004843">
    <property type="term" value="F:cysteine-type deubiquitinase activity"/>
    <property type="evidence" value="ECO:0007669"/>
    <property type="project" value="UniProtKB-UniRule"/>
</dbReference>
<gene>
    <name evidence="10" type="primary">YUH1</name>
    <name evidence="10" type="ORF">LshimejAT787_1303580</name>
</gene>
<dbReference type="InterPro" id="IPR036959">
    <property type="entry name" value="Peptidase_C12_UCH_sf"/>
</dbReference>
<evidence type="ECO:0000256" key="7">
    <source>
        <dbReference type="PROSITE-ProRule" id="PRU01393"/>
    </source>
</evidence>
<evidence type="ECO:0000256" key="3">
    <source>
        <dbReference type="ARBA" id="ARBA00022670"/>
    </source>
</evidence>
<dbReference type="InterPro" id="IPR038765">
    <property type="entry name" value="Papain-like_cys_pep_sf"/>
</dbReference>
<comment type="similarity">
    <text evidence="2 7 8">Belongs to the peptidase C12 family.</text>
</comment>
<keyword evidence="5 7" id="KW-0378">Hydrolase</keyword>
<comment type="caution">
    <text evidence="10">The sequence shown here is derived from an EMBL/GenBank/DDBJ whole genome shotgun (WGS) entry which is preliminary data.</text>
</comment>
<dbReference type="CDD" id="cd09616">
    <property type="entry name" value="Peptidase_C12_UCH_L1_L3"/>
    <property type="match status" value="1"/>
</dbReference>
<protein>
    <recommendedName>
        <fullName evidence="8">Ubiquitin carboxyl-terminal hydrolase</fullName>
        <ecNumber evidence="8">3.4.19.12</ecNumber>
    </recommendedName>
</protein>
<evidence type="ECO:0000256" key="5">
    <source>
        <dbReference type="ARBA" id="ARBA00022801"/>
    </source>
</evidence>
<evidence type="ECO:0000256" key="2">
    <source>
        <dbReference type="ARBA" id="ARBA00009326"/>
    </source>
</evidence>
<dbReference type="FunFam" id="3.40.532.10:FF:000006">
    <property type="entry name" value="Ubiquitin carboxyl-terminal hydrolase"/>
    <property type="match status" value="1"/>
</dbReference>
<dbReference type="PROSITE" id="PS52048">
    <property type="entry name" value="UCH_DOMAIN"/>
    <property type="match status" value="1"/>
</dbReference>
<proteinExistence type="inferred from homology"/>
<evidence type="ECO:0000256" key="1">
    <source>
        <dbReference type="ARBA" id="ARBA00000707"/>
    </source>
</evidence>
<dbReference type="PANTHER" id="PTHR10589:SF17">
    <property type="entry name" value="UBIQUITIN CARBOXYL-TERMINAL HYDROLASE"/>
    <property type="match status" value="1"/>
</dbReference>
<evidence type="ECO:0000256" key="6">
    <source>
        <dbReference type="ARBA" id="ARBA00022807"/>
    </source>
</evidence>
<feature type="domain" description="UCH catalytic" evidence="9">
    <location>
        <begin position="5"/>
        <end position="231"/>
    </location>
</feature>
<feature type="active site" description="Proton donor" evidence="7">
    <location>
        <position position="168"/>
    </location>
</feature>
<dbReference type="SUPFAM" id="SSF54001">
    <property type="entry name" value="Cysteine proteinases"/>
    <property type="match status" value="1"/>
</dbReference>